<evidence type="ECO:0000256" key="3">
    <source>
        <dbReference type="SAM" id="SignalP"/>
    </source>
</evidence>
<dbReference type="Pfam" id="PF13458">
    <property type="entry name" value="Peripla_BP_6"/>
    <property type="match status" value="1"/>
</dbReference>
<evidence type="ECO:0000259" key="4">
    <source>
        <dbReference type="Pfam" id="PF13458"/>
    </source>
</evidence>
<dbReference type="RefSeq" id="WP_155302068.1">
    <property type="nucleotide sequence ID" value="NZ_AP021875.1"/>
</dbReference>
<evidence type="ECO:0000313" key="6">
    <source>
        <dbReference type="Proteomes" id="UP000427769"/>
    </source>
</evidence>
<organism evidence="5 6">
    <name type="scientific">Desulfosarcina widdelii</name>
    <dbReference type="NCBI Taxonomy" id="947919"/>
    <lineage>
        <taxon>Bacteria</taxon>
        <taxon>Pseudomonadati</taxon>
        <taxon>Thermodesulfobacteriota</taxon>
        <taxon>Desulfobacteria</taxon>
        <taxon>Desulfobacterales</taxon>
        <taxon>Desulfosarcinaceae</taxon>
        <taxon>Desulfosarcina</taxon>
    </lineage>
</organism>
<feature type="signal peptide" evidence="3">
    <location>
        <begin position="1"/>
        <end position="26"/>
    </location>
</feature>
<dbReference type="OrthoDB" id="5450279at2"/>
<evidence type="ECO:0000256" key="1">
    <source>
        <dbReference type="ARBA" id="ARBA00010062"/>
    </source>
</evidence>
<feature type="domain" description="Leucine-binding protein" evidence="4">
    <location>
        <begin position="30"/>
        <end position="373"/>
    </location>
</feature>
<dbReference type="SUPFAM" id="SSF53822">
    <property type="entry name" value="Periplasmic binding protein-like I"/>
    <property type="match status" value="1"/>
</dbReference>
<comment type="similarity">
    <text evidence="1">Belongs to the leucine-binding protein family.</text>
</comment>
<dbReference type="Gene3D" id="3.40.50.2300">
    <property type="match status" value="2"/>
</dbReference>
<dbReference type="EMBL" id="AP021875">
    <property type="protein sequence ID" value="BBO72904.1"/>
    <property type="molecule type" value="Genomic_DNA"/>
</dbReference>
<dbReference type="PANTHER" id="PTHR30483">
    <property type="entry name" value="LEUCINE-SPECIFIC-BINDING PROTEIN"/>
    <property type="match status" value="1"/>
</dbReference>
<dbReference type="InterPro" id="IPR028082">
    <property type="entry name" value="Peripla_BP_I"/>
</dbReference>
<reference evidence="5 6" key="1">
    <citation type="submission" date="2019-11" db="EMBL/GenBank/DDBJ databases">
        <title>Comparative genomics of hydrocarbon-degrading Desulfosarcina strains.</title>
        <authorList>
            <person name="Watanabe M."/>
            <person name="Kojima H."/>
            <person name="Fukui M."/>
        </authorList>
    </citation>
    <scope>NUCLEOTIDE SEQUENCE [LARGE SCALE GENOMIC DNA]</scope>
    <source>
        <strain evidence="5 6">PP31</strain>
    </source>
</reference>
<dbReference type="CDD" id="cd19987">
    <property type="entry name" value="PBP1_SBP-like"/>
    <property type="match status" value="1"/>
</dbReference>
<dbReference type="InterPro" id="IPR028081">
    <property type="entry name" value="Leu-bd"/>
</dbReference>
<keyword evidence="6" id="KW-1185">Reference proteome</keyword>
<protein>
    <submittedName>
        <fullName evidence="5">ABC transporter substrate-binding protein</fullName>
    </submittedName>
</protein>
<sequence length="425" mass="47614">MQYRRTTTCCIQAALLLFFIASASLASEGTVTVALNYPETGPYFKQGKEQWKAAYLAKNQINAQGGILNKQVELVTYNTQSNTDIAAKNAVRAIDIDGAQMVFGGSSSAVAVAVSKVCQQKGVPFFGTLTYSTTVTGCEAHRHTFRECNDSWMAAKAISSFLKKKYSGKKYFYITSDYTWGWTTEASLRKFTGTEDKSVHKGILTPFPSIDFTEALTAAARERPDVLVMVLFGQEMANAIRLAHKMGMKDRMQIVVPNLTLGMAERGGPRAMQGVVGTVPWCWQVPYRYHFKRGIQFVEDYRQANTRYPSSSAASAYTILFEYKAAVERAGSFDAPTVIKALEGHRYQLLKDPQVWRDFDHQSVQTVYVVRCKPRDEVVKNKYNLDYFEIIDSLPGDMAACTRREWNKTRDAAGKLARLEKLPGE</sequence>
<name>A0A5K7Z371_9BACT</name>
<dbReference type="InterPro" id="IPR051010">
    <property type="entry name" value="BCAA_transport"/>
</dbReference>
<evidence type="ECO:0000256" key="2">
    <source>
        <dbReference type="ARBA" id="ARBA00022729"/>
    </source>
</evidence>
<accession>A0A5K7Z371</accession>
<dbReference type="AlphaFoldDB" id="A0A5K7Z371"/>
<dbReference type="KEGG" id="dwd:DSCW_03210"/>
<dbReference type="Proteomes" id="UP000427769">
    <property type="component" value="Chromosome"/>
</dbReference>
<dbReference type="PANTHER" id="PTHR30483:SF6">
    <property type="entry name" value="PERIPLASMIC BINDING PROTEIN OF ABC TRANSPORTER FOR NATURAL AMINO ACIDS"/>
    <property type="match status" value="1"/>
</dbReference>
<gene>
    <name evidence="5" type="ORF">DSCW_03210</name>
</gene>
<evidence type="ECO:0000313" key="5">
    <source>
        <dbReference type="EMBL" id="BBO72904.1"/>
    </source>
</evidence>
<proteinExistence type="inferred from homology"/>
<keyword evidence="2 3" id="KW-0732">Signal</keyword>
<feature type="chain" id="PRO_5024390657" evidence="3">
    <location>
        <begin position="27"/>
        <end position="425"/>
    </location>
</feature>